<evidence type="ECO:0000313" key="2">
    <source>
        <dbReference type="Proteomes" id="UP001202328"/>
    </source>
</evidence>
<dbReference type="AlphaFoldDB" id="A0AAD4XAW9"/>
<sequence length="109" mass="12142">MMYCSRVVSFHVSAAPKHKLKVKGKIGSRLLLTVANFTVSSADGIHGDCTFTRSMWFVHFGFSAFSCTNWISSEDELKVIKEVVSTFSFGSDLTLRCYACNPRCCNTVQ</sequence>
<dbReference type="Proteomes" id="UP001202328">
    <property type="component" value="Unassembled WGS sequence"/>
</dbReference>
<feature type="non-terminal residue" evidence="1">
    <location>
        <position position="1"/>
    </location>
</feature>
<accession>A0AAD4XAW9</accession>
<organism evidence="1 2">
    <name type="scientific">Papaver atlanticum</name>
    <dbReference type="NCBI Taxonomy" id="357466"/>
    <lineage>
        <taxon>Eukaryota</taxon>
        <taxon>Viridiplantae</taxon>
        <taxon>Streptophyta</taxon>
        <taxon>Embryophyta</taxon>
        <taxon>Tracheophyta</taxon>
        <taxon>Spermatophyta</taxon>
        <taxon>Magnoliopsida</taxon>
        <taxon>Ranunculales</taxon>
        <taxon>Papaveraceae</taxon>
        <taxon>Papaveroideae</taxon>
        <taxon>Papaver</taxon>
    </lineage>
</organism>
<dbReference type="EMBL" id="JAJJMB010012240">
    <property type="protein sequence ID" value="KAI3879879.1"/>
    <property type="molecule type" value="Genomic_DNA"/>
</dbReference>
<proteinExistence type="predicted"/>
<keyword evidence="2" id="KW-1185">Reference proteome</keyword>
<protein>
    <submittedName>
        <fullName evidence="1">Uncharacterized protein</fullName>
    </submittedName>
</protein>
<comment type="caution">
    <text evidence="1">The sequence shown here is derived from an EMBL/GenBank/DDBJ whole genome shotgun (WGS) entry which is preliminary data.</text>
</comment>
<reference evidence="1" key="1">
    <citation type="submission" date="2022-04" db="EMBL/GenBank/DDBJ databases">
        <title>A functionally conserved STORR gene fusion in Papaver species that diverged 16.8 million years ago.</title>
        <authorList>
            <person name="Catania T."/>
        </authorList>
    </citation>
    <scope>NUCLEOTIDE SEQUENCE</scope>
    <source>
        <strain evidence="1">S-188037</strain>
    </source>
</reference>
<name>A0AAD4XAW9_9MAGN</name>
<gene>
    <name evidence="1" type="ORF">MKW98_018118</name>
</gene>
<evidence type="ECO:0000313" key="1">
    <source>
        <dbReference type="EMBL" id="KAI3879879.1"/>
    </source>
</evidence>